<dbReference type="EMBL" id="JYIV01000019">
    <property type="protein sequence ID" value="KJL24766.1"/>
    <property type="molecule type" value="Genomic_DNA"/>
</dbReference>
<proteinExistence type="inferred from homology"/>
<dbReference type="InterPro" id="IPR000515">
    <property type="entry name" value="MetI-like"/>
</dbReference>
<reference evidence="9 10" key="1">
    <citation type="submission" date="2015-02" db="EMBL/GenBank/DDBJ databases">
        <title>Draft genome sequences of ten Microbacterium spp. with emphasis on heavy metal contaminated environments.</title>
        <authorList>
            <person name="Corretto E."/>
        </authorList>
    </citation>
    <scope>NUCLEOTIDE SEQUENCE [LARGE SCALE GENOMIC DNA]</scope>
    <source>
        <strain evidence="9 10">BEL163</strain>
    </source>
</reference>
<feature type="transmembrane region" description="Helical" evidence="7">
    <location>
        <begin position="12"/>
        <end position="31"/>
    </location>
</feature>
<comment type="similarity">
    <text evidence="7">Belongs to the binding-protein-dependent transport system permease family.</text>
</comment>
<feature type="domain" description="ABC transmembrane type-1" evidence="8">
    <location>
        <begin position="95"/>
        <end position="303"/>
    </location>
</feature>
<evidence type="ECO:0000313" key="10">
    <source>
        <dbReference type="Proteomes" id="UP000033725"/>
    </source>
</evidence>
<dbReference type="InterPro" id="IPR045621">
    <property type="entry name" value="BPD_transp_1_N"/>
</dbReference>
<dbReference type="GO" id="GO:0005886">
    <property type="term" value="C:plasma membrane"/>
    <property type="evidence" value="ECO:0007669"/>
    <property type="project" value="UniProtKB-SubCell"/>
</dbReference>
<feature type="transmembrane region" description="Helical" evidence="7">
    <location>
        <begin position="177"/>
        <end position="196"/>
    </location>
</feature>
<dbReference type="Pfam" id="PF00528">
    <property type="entry name" value="BPD_transp_1"/>
    <property type="match status" value="1"/>
</dbReference>
<evidence type="ECO:0000256" key="2">
    <source>
        <dbReference type="ARBA" id="ARBA00022448"/>
    </source>
</evidence>
<comment type="caution">
    <text evidence="9">The sequence shown here is derived from an EMBL/GenBank/DDBJ whole genome shotgun (WGS) entry which is preliminary data.</text>
</comment>
<dbReference type="PROSITE" id="PS50928">
    <property type="entry name" value="ABC_TM1"/>
    <property type="match status" value="1"/>
</dbReference>
<keyword evidence="5 7" id="KW-1133">Transmembrane helix</keyword>
<accession>A0A0F0KZQ4</accession>
<feature type="transmembrane region" description="Helical" evidence="7">
    <location>
        <begin position="134"/>
        <end position="157"/>
    </location>
</feature>
<dbReference type="PANTHER" id="PTHR43163">
    <property type="entry name" value="DIPEPTIDE TRANSPORT SYSTEM PERMEASE PROTEIN DPPB-RELATED"/>
    <property type="match status" value="1"/>
</dbReference>
<dbReference type="SUPFAM" id="SSF161098">
    <property type="entry name" value="MetI-like"/>
    <property type="match status" value="1"/>
</dbReference>
<gene>
    <name evidence="9" type="primary">gsiC_3</name>
    <name evidence="9" type="ORF">RN51_00916</name>
</gene>
<dbReference type="CDD" id="cd06261">
    <property type="entry name" value="TM_PBP2"/>
    <property type="match status" value="1"/>
</dbReference>
<evidence type="ECO:0000256" key="3">
    <source>
        <dbReference type="ARBA" id="ARBA00022475"/>
    </source>
</evidence>
<evidence type="ECO:0000259" key="8">
    <source>
        <dbReference type="PROSITE" id="PS50928"/>
    </source>
</evidence>
<dbReference type="Pfam" id="PF19300">
    <property type="entry name" value="BPD_transp_1_N"/>
    <property type="match status" value="1"/>
</dbReference>
<keyword evidence="6 7" id="KW-0472">Membrane</keyword>
<keyword evidence="4 7" id="KW-0812">Transmembrane</keyword>
<feature type="transmembrane region" description="Helical" evidence="7">
    <location>
        <begin position="237"/>
        <end position="260"/>
    </location>
</feature>
<dbReference type="Proteomes" id="UP000033725">
    <property type="component" value="Unassembled WGS sequence"/>
</dbReference>
<evidence type="ECO:0000256" key="5">
    <source>
        <dbReference type="ARBA" id="ARBA00022989"/>
    </source>
</evidence>
<comment type="subcellular location">
    <subcellularLocation>
        <location evidence="1 7">Cell membrane</location>
        <topology evidence="1 7">Multi-pass membrane protein</topology>
    </subcellularLocation>
</comment>
<dbReference type="PATRIC" id="fig|82380.10.peg.919"/>
<dbReference type="RefSeq" id="WP_045262861.1">
    <property type="nucleotide sequence ID" value="NZ_JYIV01000019.1"/>
</dbReference>
<evidence type="ECO:0000256" key="4">
    <source>
        <dbReference type="ARBA" id="ARBA00022692"/>
    </source>
</evidence>
<organism evidence="9 10">
    <name type="scientific">Microbacterium oxydans</name>
    <dbReference type="NCBI Taxonomy" id="82380"/>
    <lineage>
        <taxon>Bacteria</taxon>
        <taxon>Bacillati</taxon>
        <taxon>Actinomycetota</taxon>
        <taxon>Actinomycetes</taxon>
        <taxon>Micrococcales</taxon>
        <taxon>Microbacteriaceae</taxon>
        <taxon>Microbacterium</taxon>
    </lineage>
</organism>
<dbReference type="PANTHER" id="PTHR43163:SF6">
    <property type="entry name" value="DIPEPTIDE TRANSPORT SYSTEM PERMEASE PROTEIN DPPB-RELATED"/>
    <property type="match status" value="1"/>
</dbReference>
<dbReference type="AlphaFoldDB" id="A0A0F0KZQ4"/>
<evidence type="ECO:0000256" key="7">
    <source>
        <dbReference type="RuleBase" id="RU363032"/>
    </source>
</evidence>
<dbReference type="Gene3D" id="1.10.3720.10">
    <property type="entry name" value="MetI-like"/>
    <property type="match status" value="1"/>
</dbReference>
<name>A0A0F0KZQ4_9MICO</name>
<evidence type="ECO:0000313" key="9">
    <source>
        <dbReference type="EMBL" id="KJL24766.1"/>
    </source>
</evidence>
<evidence type="ECO:0000256" key="1">
    <source>
        <dbReference type="ARBA" id="ARBA00004651"/>
    </source>
</evidence>
<dbReference type="OrthoDB" id="9778910at2"/>
<sequence length="313" mass="33583">MLVFTAKRVLSGILLLVAVSIGTFFLAHLAISDPTASLLGTTASPAQQAALAEKIGLDRPLLVQFWDWLSHAVLLDFGVSWRNFQPVSAQLAIKVPVTLSVVTFATLITAIVGTAFGMITGLRPGTWFDRIIKGISVVLFALPGFWVSLVLVMWLAVQLKWFPAVGYVPPTQSVDGWLRSITLPAISLALGGIVAVSEQLRNAVIAQSRQDWVRTLRSRGLSAARVNLHILRNASPAALTVIALMFVGLLSGAIVVEQIFSLPGLGQLTNQSSQNGDIPMLLGITVVSVVFVVLINLLLDLVLGWINPKVRVA</sequence>
<feature type="transmembrane region" description="Helical" evidence="7">
    <location>
        <begin position="101"/>
        <end position="122"/>
    </location>
</feature>
<evidence type="ECO:0000256" key="6">
    <source>
        <dbReference type="ARBA" id="ARBA00023136"/>
    </source>
</evidence>
<dbReference type="GO" id="GO:0055085">
    <property type="term" value="P:transmembrane transport"/>
    <property type="evidence" value="ECO:0007669"/>
    <property type="project" value="InterPro"/>
</dbReference>
<protein>
    <submittedName>
        <fullName evidence="9">Glutathione transport system permease protein GsiC</fullName>
    </submittedName>
</protein>
<keyword evidence="2 7" id="KW-0813">Transport</keyword>
<keyword evidence="3" id="KW-1003">Cell membrane</keyword>
<feature type="transmembrane region" description="Helical" evidence="7">
    <location>
        <begin position="280"/>
        <end position="306"/>
    </location>
</feature>
<dbReference type="InterPro" id="IPR035906">
    <property type="entry name" value="MetI-like_sf"/>
</dbReference>